<evidence type="ECO:0000313" key="2">
    <source>
        <dbReference type="EMBL" id="EMI53181.1"/>
    </source>
</evidence>
<organism evidence="2 3">
    <name type="scientific">Rhodopirellula sallentina SM41</name>
    <dbReference type="NCBI Taxonomy" id="1263870"/>
    <lineage>
        <taxon>Bacteria</taxon>
        <taxon>Pseudomonadati</taxon>
        <taxon>Planctomycetota</taxon>
        <taxon>Planctomycetia</taxon>
        <taxon>Pirellulales</taxon>
        <taxon>Pirellulaceae</taxon>
        <taxon>Rhodopirellula</taxon>
    </lineage>
</organism>
<feature type="compositionally biased region" description="Polar residues" evidence="1">
    <location>
        <begin position="101"/>
        <end position="111"/>
    </location>
</feature>
<proteinExistence type="predicted"/>
<gene>
    <name evidence="2" type="ORF">RSSM_05395</name>
</gene>
<evidence type="ECO:0000313" key="3">
    <source>
        <dbReference type="Proteomes" id="UP000011885"/>
    </source>
</evidence>
<dbReference type="RefSeq" id="WP_008685973.1">
    <property type="nucleotide sequence ID" value="NZ_ANOH01000370.1"/>
</dbReference>
<keyword evidence="3" id="KW-1185">Reference proteome</keyword>
<name>M5U5P6_9BACT</name>
<accession>M5U5P6</accession>
<feature type="region of interest" description="Disordered" evidence="1">
    <location>
        <begin position="58"/>
        <end position="155"/>
    </location>
</feature>
<dbReference type="PATRIC" id="fig|1263870.3.peg.5722"/>
<protein>
    <submittedName>
        <fullName evidence="2">Signal peptide protein</fullName>
    </submittedName>
</protein>
<dbReference type="AlphaFoldDB" id="M5U5P6"/>
<dbReference type="Proteomes" id="UP000011885">
    <property type="component" value="Unassembled WGS sequence"/>
</dbReference>
<sequence>MFRHPLRLVRLLSPDARFCRQIGMVALFGFSSLYASAAMAQNGSFLESLFRSIAEKQMQEARNRAGQAPTPDPEPRDRPNSTPGGFPAGPLGPAAGPTRKTPPSSNTTPSREPTRPSHPGDGRRDRSPADAPRNERDADPRYRRRPPTHDDRHRRDLHEFDVALNQFQDELSQLMRTVQSEARSNREYRAQLPSVYQLRAQVDALRAQTQTSSSLSRLIPAYQEIDQRYREVSFRLRSVPDRSRAMRSQIAQCDSTCRSLAKICDITPQFDRHGLHDQMIIAATYIQALIDDLPDARMPSDRSRELIHEARLLRQAIMEEADHLPSMSYDEIVANFTNFVARWRPFAESVAEHRDTVLERRLARVTQCGDETYALLWMAPPPSNLPAPGIPQIDREKWMSEAAALEGTAEYFYADLKRLRRYLRPDDYARSIVDHSHDVYEAARTILSLLEANQPYERMQRPAADLASAWKALSSELEHIDHHGLSGQRAYALQQQQQQMLPMVASLTAGLLQELP</sequence>
<evidence type="ECO:0000256" key="1">
    <source>
        <dbReference type="SAM" id="MobiDB-lite"/>
    </source>
</evidence>
<feature type="compositionally biased region" description="Low complexity" evidence="1">
    <location>
        <begin position="83"/>
        <end position="97"/>
    </location>
</feature>
<reference evidence="2 3" key="1">
    <citation type="journal article" date="2013" name="Mar. Genomics">
        <title>Expression of sulfatases in Rhodopirellula baltica and the diversity of sulfatases in the genus Rhodopirellula.</title>
        <authorList>
            <person name="Wegner C.E."/>
            <person name="Richter-Heitmann T."/>
            <person name="Klindworth A."/>
            <person name="Klockow C."/>
            <person name="Richter M."/>
            <person name="Achstetter T."/>
            <person name="Glockner F.O."/>
            <person name="Harder J."/>
        </authorList>
    </citation>
    <scope>NUCLEOTIDE SEQUENCE [LARGE SCALE GENOMIC DNA]</scope>
    <source>
        <strain evidence="2 3">SM41</strain>
    </source>
</reference>
<feature type="compositionally biased region" description="Basic and acidic residues" evidence="1">
    <location>
        <begin position="112"/>
        <end position="155"/>
    </location>
</feature>
<comment type="caution">
    <text evidence="2">The sequence shown here is derived from an EMBL/GenBank/DDBJ whole genome shotgun (WGS) entry which is preliminary data.</text>
</comment>
<dbReference type="EMBL" id="ANOH01000370">
    <property type="protein sequence ID" value="EMI53181.1"/>
    <property type="molecule type" value="Genomic_DNA"/>
</dbReference>